<dbReference type="GO" id="GO:0005737">
    <property type="term" value="C:cytoplasm"/>
    <property type="evidence" value="ECO:0007669"/>
    <property type="project" value="TreeGrafter"/>
</dbReference>
<gene>
    <name evidence="2" type="primary">AABR07039579.1</name>
    <name evidence="2" type="ORF">PHOROB_LOCUS3715</name>
</gene>
<comment type="similarity">
    <text evidence="1">Belongs to the SH3BGR family.</text>
</comment>
<dbReference type="PANTHER" id="PTHR12232:SF6">
    <property type="entry name" value="SH3 DOMAIN-BINDING GLUTAMIC ACID-RICH-LIKE PROTEIN 3"/>
    <property type="match status" value="1"/>
</dbReference>
<dbReference type="SUPFAM" id="SSF52833">
    <property type="entry name" value="Thioredoxin-like"/>
    <property type="match status" value="1"/>
</dbReference>
<name>A0AAU9YYB1_PHORO</name>
<dbReference type="Proteomes" id="UP001152836">
    <property type="component" value="Unassembled WGS sequence"/>
</dbReference>
<dbReference type="CDD" id="cd03030">
    <property type="entry name" value="GRX_SH3BGR"/>
    <property type="match status" value="1"/>
</dbReference>
<evidence type="ECO:0000313" key="3">
    <source>
        <dbReference type="Proteomes" id="UP001152836"/>
    </source>
</evidence>
<evidence type="ECO:0000313" key="2">
    <source>
        <dbReference type="EMBL" id="CAH6780326.1"/>
    </source>
</evidence>
<dbReference type="PANTHER" id="PTHR12232">
    <property type="entry name" value="SH3 DOMAIN-BINDING GLUTAMIC ACID-RICH-LIKE PROTEIN"/>
    <property type="match status" value="1"/>
</dbReference>
<reference evidence="2" key="1">
    <citation type="submission" date="2022-06" db="EMBL/GenBank/DDBJ databases">
        <authorList>
            <person name="Andreotti S."/>
            <person name="Wyler E."/>
        </authorList>
    </citation>
    <scope>NUCLEOTIDE SEQUENCE</scope>
</reference>
<keyword evidence="3" id="KW-1185">Reference proteome</keyword>
<dbReference type="AlphaFoldDB" id="A0AAU9YYB1"/>
<comment type="caution">
    <text evidence="2">The sequence shown here is derived from an EMBL/GenBank/DDBJ whole genome shotgun (WGS) entry which is preliminary data.</text>
</comment>
<dbReference type="Gene3D" id="3.40.30.10">
    <property type="entry name" value="Glutaredoxin"/>
    <property type="match status" value="1"/>
</dbReference>
<dbReference type="InterPro" id="IPR036249">
    <property type="entry name" value="Thioredoxin-like_sf"/>
</dbReference>
<dbReference type="InterPro" id="IPR006993">
    <property type="entry name" value="Glut_rich_SH3-bd"/>
</dbReference>
<protein>
    <submittedName>
        <fullName evidence="2">AABR07039579.1 protein</fullName>
    </submittedName>
</protein>
<dbReference type="InterPro" id="IPR051033">
    <property type="entry name" value="SH3BGR"/>
</dbReference>
<dbReference type="Pfam" id="PF04908">
    <property type="entry name" value="SH3BGR"/>
    <property type="match status" value="1"/>
</dbReference>
<accession>A0AAU9YYB1</accession>
<proteinExistence type="inferred from homology"/>
<evidence type="ECO:0000256" key="1">
    <source>
        <dbReference type="ARBA" id="ARBA00007764"/>
    </source>
</evidence>
<sequence>MSNIIIYYASVSGSREVKQRQDEVMRILDTYKVKYELIDIAVNSQILREMRTKVASSTAAPPQIFNGQEYCGDFITFHNAKENKEILKFLKINKMEKSQFQIVKQMQHKQK</sequence>
<organism evidence="2 3">
    <name type="scientific">Phodopus roborovskii</name>
    <name type="common">Roborovski's desert hamster</name>
    <name type="synonym">Cricetulus roborovskii</name>
    <dbReference type="NCBI Taxonomy" id="109678"/>
    <lineage>
        <taxon>Eukaryota</taxon>
        <taxon>Metazoa</taxon>
        <taxon>Chordata</taxon>
        <taxon>Craniata</taxon>
        <taxon>Vertebrata</taxon>
        <taxon>Euteleostomi</taxon>
        <taxon>Mammalia</taxon>
        <taxon>Eutheria</taxon>
        <taxon>Euarchontoglires</taxon>
        <taxon>Glires</taxon>
        <taxon>Rodentia</taxon>
        <taxon>Myomorpha</taxon>
        <taxon>Muroidea</taxon>
        <taxon>Cricetidae</taxon>
        <taxon>Cricetinae</taxon>
        <taxon>Phodopus</taxon>
    </lineage>
</organism>
<dbReference type="EMBL" id="CALSGD010000936">
    <property type="protein sequence ID" value="CAH6780326.1"/>
    <property type="molecule type" value="Genomic_DNA"/>
</dbReference>